<comment type="caution">
    <text evidence="3">The sequence shown here is derived from an EMBL/GenBank/DDBJ whole genome shotgun (WGS) entry which is preliminary data.</text>
</comment>
<feature type="region of interest" description="Disordered" evidence="1">
    <location>
        <begin position="211"/>
        <end position="235"/>
    </location>
</feature>
<feature type="compositionally biased region" description="Basic and acidic residues" evidence="1">
    <location>
        <begin position="485"/>
        <end position="499"/>
    </location>
</feature>
<evidence type="ECO:0000313" key="4">
    <source>
        <dbReference type="Proteomes" id="UP001165090"/>
    </source>
</evidence>
<dbReference type="PANTHER" id="PTHR46467">
    <property type="entry name" value="TETHER CONTAINING UBX DOMAIN FOR GLUT4"/>
    <property type="match status" value="1"/>
</dbReference>
<keyword evidence="4" id="KW-1185">Reference proteome</keyword>
<proteinExistence type="predicted"/>
<evidence type="ECO:0000313" key="3">
    <source>
        <dbReference type="EMBL" id="GLI63244.1"/>
    </source>
</evidence>
<feature type="region of interest" description="Disordered" evidence="1">
    <location>
        <begin position="476"/>
        <end position="536"/>
    </location>
</feature>
<feature type="region of interest" description="Disordered" evidence="1">
    <location>
        <begin position="90"/>
        <end position="170"/>
    </location>
</feature>
<evidence type="ECO:0000256" key="1">
    <source>
        <dbReference type="SAM" id="MobiDB-lite"/>
    </source>
</evidence>
<dbReference type="Proteomes" id="UP001165090">
    <property type="component" value="Unassembled WGS sequence"/>
</dbReference>
<feature type="compositionally biased region" description="Low complexity" evidence="1">
    <location>
        <begin position="136"/>
        <end position="149"/>
    </location>
</feature>
<organism evidence="3 4">
    <name type="scientific">Volvox africanus</name>
    <dbReference type="NCBI Taxonomy" id="51714"/>
    <lineage>
        <taxon>Eukaryota</taxon>
        <taxon>Viridiplantae</taxon>
        <taxon>Chlorophyta</taxon>
        <taxon>core chlorophytes</taxon>
        <taxon>Chlorophyceae</taxon>
        <taxon>CS clade</taxon>
        <taxon>Chlamydomonadales</taxon>
        <taxon>Volvocaceae</taxon>
        <taxon>Volvox</taxon>
    </lineage>
</organism>
<dbReference type="SUPFAM" id="SSF54236">
    <property type="entry name" value="Ubiquitin-like"/>
    <property type="match status" value="2"/>
</dbReference>
<feature type="compositionally biased region" description="Low complexity" evidence="1">
    <location>
        <begin position="500"/>
        <end position="518"/>
    </location>
</feature>
<dbReference type="InterPro" id="IPR029071">
    <property type="entry name" value="Ubiquitin-like_domsf"/>
</dbReference>
<name>A0ABQ5S1D6_9CHLO</name>
<protein>
    <recommendedName>
        <fullName evidence="2">TUG ubiquitin-like domain-containing protein</fullName>
    </recommendedName>
</protein>
<feature type="compositionally biased region" description="Low complexity" evidence="1">
    <location>
        <begin position="211"/>
        <end position="229"/>
    </location>
</feature>
<feature type="compositionally biased region" description="Gly residues" evidence="1">
    <location>
        <begin position="298"/>
        <end position="307"/>
    </location>
</feature>
<accession>A0ABQ5S1D6</accession>
<sequence>MANISITYEGPPVQRQVVKATAMAPLSSLLAEACAKMKPPLDPAHATLICNKKPLTDLSCPFRLANIPNGSRLTLLYSQPARGASPERIAAAAGGPAASAANPAQPAPSRQSQPPSPPAAAAVRGPAASNPPPCTPAVAAPANTANTADASDDGSALGLTSEQGQKQQQTCDVEMLPTAAAPQPSAKEAASDTAVPAPLQPMDLDVAAANTSAATTTTPPNNTGNDAAGSSGGGATAAAAISTTVADGGSIVEGSEADHLGLGRASAMFSREALEAAQGLLAAAARSAYGSTGTSSSGDGGDTGGAGDAAEGEDFFEVTQEDLASMMRSSQVRRMQQEEAAGFRTRAAREAEDRAKALLYSHVAIRAHLPGDLILQVTFAATESIGALRLAVLSVLSPSLAPAVYLYTTPPRQVLYPDQDHHSLYQAGLVPAAHVHVGLDAKKAAAAGHTAGASVLRPEMAARVRSRIGPELAAFHASRPAQAPAEERKQQGTQKEDPVGARAAVAGGAAGRGATTAGGSNGGGAKVPKWLQLGTK</sequence>
<feature type="compositionally biased region" description="Low complexity" evidence="1">
    <location>
        <begin position="90"/>
        <end position="128"/>
    </location>
</feature>
<feature type="domain" description="TUG ubiquitin-like" evidence="2">
    <location>
        <begin position="13"/>
        <end position="75"/>
    </location>
</feature>
<feature type="compositionally biased region" description="Polar residues" evidence="1">
    <location>
        <begin position="158"/>
        <end position="170"/>
    </location>
</feature>
<reference evidence="3 4" key="1">
    <citation type="journal article" date="2023" name="IScience">
        <title>Expanded male sex-determining region conserved during the evolution of homothallism in the green alga Volvox.</title>
        <authorList>
            <person name="Yamamoto K."/>
            <person name="Matsuzaki R."/>
            <person name="Mahakham W."/>
            <person name="Heman W."/>
            <person name="Sekimoto H."/>
            <person name="Kawachi M."/>
            <person name="Minakuchi Y."/>
            <person name="Toyoda A."/>
            <person name="Nozaki H."/>
        </authorList>
    </citation>
    <scope>NUCLEOTIDE SEQUENCE [LARGE SCALE GENOMIC DNA]</scope>
    <source>
        <strain evidence="3 4">NIES-4468</strain>
    </source>
</reference>
<feature type="region of interest" description="Disordered" evidence="1">
    <location>
        <begin position="291"/>
        <end position="310"/>
    </location>
</feature>
<dbReference type="CDD" id="cd16118">
    <property type="entry name" value="UBX2_UBXN9"/>
    <property type="match status" value="1"/>
</dbReference>
<gene>
    <name evidence="3" type="ORF">VaNZ11_006139</name>
</gene>
<dbReference type="InterPro" id="IPR021569">
    <property type="entry name" value="TUG-UBL1"/>
</dbReference>
<dbReference type="EMBL" id="BSDZ01000015">
    <property type="protein sequence ID" value="GLI63244.1"/>
    <property type="molecule type" value="Genomic_DNA"/>
</dbReference>
<dbReference type="Gene3D" id="3.10.20.90">
    <property type="entry name" value="Phosphatidylinositol 3-kinase Catalytic Subunit, Chain A, domain 1"/>
    <property type="match status" value="2"/>
</dbReference>
<evidence type="ECO:0000259" key="2">
    <source>
        <dbReference type="Pfam" id="PF11470"/>
    </source>
</evidence>
<dbReference type="CDD" id="cd16105">
    <property type="entry name" value="Ubl_ASPSCR1_like"/>
    <property type="match status" value="1"/>
</dbReference>
<dbReference type="PANTHER" id="PTHR46467:SF1">
    <property type="entry name" value="TETHER CONTAINING UBX DOMAIN FOR GLUT4"/>
    <property type="match status" value="1"/>
</dbReference>
<dbReference type="Pfam" id="PF11470">
    <property type="entry name" value="TUG-UBL1"/>
    <property type="match status" value="1"/>
</dbReference>